<comment type="function">
    <text evidence="2">Antitoxin component of a type II toxin-antitoxin (TA) system.</text>
</comment>
<keyword evidence="4" id="KW-1185">Reference proteome</keyword>
<dbReference type="InterPro" id="IPR006442">
    <property type="entry name" value="Antitoxin_Phd/YefM"/>
</dbReference>
<sequence length="95" mass="10739">MMNIRPSAAIRKNYNEISELCKRTGEPVFLTKNGTGDLVVMDVEAFARRESMLKLRETLLRSEEERIAGKPGHSIDESAKMMSRAIREVTDAKRG</sequence>
<organism evidence="3 4">
    <name type="scientific">Dehalobacterium formicoaceticum</name>
    <dbReference type="NCBI Taxonomy" id="51515"/>
    <lineage>
        <taxon>Bacteria</taxon>
        <taxon>Bacillati</taxon>
        <taxon>Bacillota</taxon>
        <taxon>Clostridia</taxon>
        <taxon>Eubacteriales</taxon>
        <taxon>Peptococcaceae</taxon>
        <taxon>Dehalobacterium</taxon>
    </lineage>
</organism>
<comment type="caution">
    <text evidence="3">The sequence shown here is derived from an EMBL/GenBank/DDBJ whole genome shotgun (WGS) entry which is preliminary data.</text>
</comment>
<dbReference type="Pfam" id="PF02604">
    <property type="entry name" value="PhdYeFM_antitox"/>
    <property type="match status" value="1"/>
</dbReference>
<dbReference type="SUPFAM" id="SSF143120">
    <property type="entry name" value="YefM-like"/>
    <property type="match status" value="1"/>
</dbReference>
<dbReference type="Proteomes" id="UP001524944">
    <property type="component" value="Unassembled WGS sequence"/>
</dbReference>
<accession>A0ABT1Y160</accession>
<gene>
    <name evidence="3" type="ORF">NVS47_03505</name>
</gene>
<evidence type="ECO:0000256" key="2">
    <source>
        <dbReference type="RuleBase" id="RU362080"/>
    </source>
</evidence>
<protein>
    <recommendedName>
        <fullName evidence="2">Antitoxin</fullName>
    </recommendedName>
</protein>
<comment type="similarity">
    <text evidence="1 2">Belongs to the phD/YefM antitoxin family.</text>
</comment>
<evidence type="ECO:0000256" key="1">
    <source>
        <dbReference type="ARBA" id="ARBA00009981"/>
    </source>
</evidence>
<dbReference type="NCBIfam" id="TIGR01552">
    <property type="entry name" value="phd_fam"/>
    <property type="match status" value="1"/>
</dbReference>
<evidence type="ECO:0000313" key="3">
    <source>
        <dbReference type="EMBL" id="MCR6544588.1"/>
    </source>
</evidence>
<proteinExistence type="inferred from homology"/>
<dbReference type="InterPro" id="IPR036165">
    <property type="entry name" value="YefM-like_sf"/>
</dbReference>
<dbReference type="EMBL" id="JANPWE010000001">
    <property type="protein sequence ID" value="MCR6544588.1"/>
    <property type="molecule type" value="Genomic_DNA"/>
</dbReference>
<evidence type="ECO:0000313" key="4">
    <source>
        <dbReference type="Proteomes" id="UP001524944"/>
    </source>
</evidence>
<reference evidence="3 4" key="1">
    <citation type="submission" date="2022-08" db="EMBL/GenBank/DDBJ databases">
        <title>Proteogenomics of the novel Dehalobacterium formicoaceticum strain EZ94 highlights a key role of methyltransferases during anaerobic dichloromethane degradation.</title>
        <authorList>
            <person name="Wasmund K."/>
        </authorList>
    </citation>
    <scope>NUCLEOTIDE SEQUENCE [LARGE SCALE GENOMIC DNA]</scope>
    <source>
        <strain evidence="3 4">EZ94</strain>
    </source>
</reference>
<name>A0ABT1Y160_9FIRM</name>